<dbReference type="Proteomes" id="UP000703269">
    <property type="component" value="Unassembled WGS sequence"/>
</dbReference>
<evidence type="ECO:0000313" key="2">
    <source>
        <dbReference type="Proteomes" id="UP000703269"/>
    </source>
</evidence>
<dbReference type="EMBL" id="BPQB01000051">
    <property type="protein sequence ID" value="GJE95676.1"/>
    <property type="molecule type" value="Genomic_DNA"/>
</dbReference>
<proteinExistence type="predicted"/>
<keyword evidence="2" id="KW-1185">Reference proteome</keyword>
<sequence>MYAIPVASCVCCVLRASGTSICQALTSLYVLPRLALHTAQGCTNSGGQLVSARRRRGVYSMSRQRVSGGRTVFRLLKRN</sequence>
<comment type="caution">
    <text evidence="1">The sequence shown here is derived from an EMBL/GenBank/DDBJ whole genome shotgun (WGS) entry which is preliminary data.</text>
</comment>
<reference evidence="1 2" key="1">
    <citation type="submission" date="2021-08" db="EMBL/GenBank/DDBJ databases">
        <title>Draft Genome Sequence of Phanerochaete sordida strain YK-624.</title>
        <authorList>
            <person name="Mori T."/>
            <person name="Dohra H."/>
            <person name="Suzuki T."/>
            <person name="Kawagishi H."/>
            <person name="Hirai H."/>
        </authorList>
    </citation>
    <scope>NUCLEOTIDE SEQUENCE [LARGE SCALE GENOMIC DNA]</scope>
    <source>
        <strain evidence="1 2">YK-624</strain>
    </source>
</reference>
<dbReference type="AlphaFoldDB" id="A0A9P3GIP1"/>
<evidence type="ECO:0000313" key="1">
    <source>
        <dbReference type="EMBL" id="GJE95676.1"/>
    </source>
</evidence>
<organism evidence="1 2">
    <name type="scientific">Phanerochaete sordida</name>
    <dbReference type="NCBI Taxonomy" id="48140"/>
    <lineage>
        <taxon>Eukaryota</taxon>
        <taxon>Fungi</taxon>
        <taxon>Dikarya</taxon>
        <taxon>Basidiomycota</taxon>
        <taxon>Agaricomycotina</taxon>
        <taxon>Agaricomycetes</taxon>
        <taxon>Polyporales</taxon>
        <taxon>Phanerochaetaceae</taxon>
        <taxon>Phanerochaete</taxon>
    </lineage>
</organism>
<gene>
    <name evidence="1" type="ORF">PsYK624_118620</name>
</gene>
<name>A0A9P3GIP1_9APHY</name>
<accession>A0A9P3GIP1</accession>
<protein>
    <submittedName>
        <fullName evidence="1">Uncharacterized protein</fullName>
    </submittedName>
</protein>